<evidence type="ECO:0000256" key="4">
    <source>
        <dbReference type="PIRSR" id="PIRSR000097-1"/>
    </source>
</evidence>
<dbReference type="InParanoid" id="K1XUE7"/>
<dbReference type="InterPro" id="IPR044494">
    <property type="entry name" value="AKR3C2/3"/>
</dbReference>
<dbReference type="AlphaFoldDB" id="K1XUE7"/>
<evidence type="ECO:0000256" key="1">
    <source>
        <dbReference type="ARBA" id="ARBA00007905"/>
    </source>
</evidence>
<comment type="similarity">
    <text evidence="1">Belongs to the aldo/keto reductase family.</text>
</comment>
<dbReference type="FunFam" id="3.20.20.100:FF:000002">
    <property type="entry name" value="2,5-diketo-D-gluconic acid reductase A"/>
    <property type="match status" value="1"/>
</dbReference>
<dbReference type="Pfam" id="PF00248">
    <property type="entry name" value="Aldo_ket_red"/>
    <property type="match status" value="1"/>
</dbReference>
<organism evidence="8 9">
    <name type="scientific">Marssonina brunnea f. sp. multigermtubi (strain MB_m1)</name>
    <name type="common">Marssonina leaf spot fungus</name>
    <dbReference type="NCBI Taxonomy" id="1072389"/>
    <lineage>
        <taxon>Eukaryota</taxon>
        <taxon>Fungi</taxon>
        <taxon>Dikarya</taxon>
        <taxon>Ascomycota</taxon>
        <taxon>Pezizomycotina</taxon>
        <taxon>Leotiomycetes</taxon>
        <taxon>Helotiales</taxon>
        <taxon>Drepanopezizaceae</taxon>
        <taxon>Drepanopeziza</taxon>
    </lineage>
</organism>
<evidence type="ECO:0000256" key="5">
    <source>
        <dbReference type="PIRSR" id="PIRSR000097-2"/>
    </source>
</evidence>
<keyword evidence="9" id="KW-1185">Reference proteome</keyword>
<proteinExistence type="inferred from homology"/>
<evidence type="ECO:0000313" key="8">
    <source>
        <dbReference type="EMBL" id="EKD16319.1"/>
    </source>
</evidence>
<dbReference type="InterPro" id="IPR036812">
    <property type="entry name" value="NAD(P)_OxRdtase_dom_sf"/>
</dbReference>
<dbReference type="GeneID" id="18761548"/>
<dbReference type="PROSITE" id="PS00062">
    <property type="entry name" value="ALDOKETO_REDUCTASE_2"/>
    <property type="match status" value="1"/>
</dbReference>
<dbReference type="SUPFAM" id="SSF51430">
    <property type="entry name" value="NAD(P)-linked oxidoreductase"/>
    <property type="match status" value="1"/>
</dbReference>
<dbReference type="Gene3D" id="3.20.20.100">
    <property type="entry name" value="NADP-dependent oxidoreductase domain"/>
    <property type="match status" value="1"/>
</dbReference>
<dbReference type="InterPro" id="IPR023210">
    <property type="entry name" value="NADP_OxRdtase_dom"/>
</dbReference>
<dbReference type="OrthoDB" id="416253at2759"/>
<evidence type="ECO:0000313" key="9">
    <source>
        <dbReference type="Proteomes" id="UP000006753"/>
    </source>
</evidence>
<dbReference type="InterPro" id="IPR018170">
    <property type="entry name" value="Aldo/ket_reductase_CS"/>
</dbReference>
<dbReference type="GO" id="GO:0016652">
    <property type="term" value="F:oxidoreductase activity, acting on NAD(P)H as acceptor"/>
    <property type="evidence" value="ECO:0007669"/>
    <property type="project" value="InterPro"/>
</dbReference>
<reference evidence="8 9" key="1">
    <citation type="journal article" date="2012" name="BMC Genomics">
        <title>Sequencing the genome of Marssonina brunnea reveals fungus-poplar co-evolution.</title>
        <authorList>
            <person name="Zhu S."/>
            <person name="Cao Y.-Z."/>
            <person name="Jiang C."/>
            <person name="Tan B.-Y."/>
            <person name="Wang Z."/>
            <person name="Feng S."/>
            <person name="Zhang L."/>
            <person name="Su X.-H."/>
            <person name="Brejova B."/>
            <person name="Vinar T."/>
            <person name="Xu M."/>
            <person name="Wang M.-X."/>
            <person name="Zhang S.-G."/>
            <person name="Huang M.-R."/>
            <person name="Wu R."/>
            <person name="Zhou Y."/>
        </authorList>
    </citation>
    <scope>NUCLEOTIDE SEQUENCE [LARGE SCALE GENOMIC DNA]</scope>
    <source>
        <strain evidence="8 9">MB_m1</strain>
    </source>
</reference>
<feature type="binding site" evidence="5">
    <location>
        <position position="121"/>
    </location>
    <ligand>
        <name>substrate</name>
    </ligand>
</feature>
<dbReference type="Proteomes" id="UP000006753">
    <property type="component" value="Unassembled WGS sequence"/>
</dbReference>
<evidence type="ECO:0000256" key="2">
    <source>
        <dbReference type="ARBA" id="ARBA00022857"/>
    </source>
</evidence>
<dbReference type="OMA" id="AWKAMEG"/>
<dbReference type="GO" id="GO:0016616">
    <property type="term" value="F:oxidoreductase activity, acting on the CH-OH group of donors, NAD or NADP as acceptor"/>
    <property type="evidence" value="ECO:0007669"/>
    <property type="project" value="UniProtKB-ARBA"/>
</dbReference>
<dbReference type="InterPro" id="IPR020471">
    <property type="entry name" value="AKR"/>
</dbReference>
<feature type="site" description="Lowers pKa of active site Tyr" evidence="6">
    <location>
        <position position="90"/>
    </location>
</feature>
<keyword evidence="2" id="KW-0521">NADP</keyword>
<dbReference type="KEGG" id="mbe:MBM_05613"/>
<accession>K1XUE7</accession>
<dbReference type="EMBL" id="JH921439">
    <property type="protein sequence ID" value="EKD16319.1"/>
    <property type="molecule type" value="Genomic_DNA"/>
</dbReference>
<dbReference type="PRINTS" id="PR00069">
    <property type="entry name" value="ALDKETRDTASE"/>
</dbReference>
<dbReference type="HOGENOM" id="CLU_023205_0_3_1"/>
<name>K1XUE7_MARBU</name>
<dbReference type="CDD" id="cd19120">
    <property type="entry name" value="AKR_AKR3C2-3"/>
    <property type="match status" value="1"/>
</dbReference>
<evidence type="ECO:0000256" key="3">
    <source>
        <dbReference type="ARBA" id="ARBA00023002"/>
    </source>
</evidence>
<dbReference type="PIRSF" id="PIRSF000097">
    <property type="entry name" value="AKR"/>
    <property type="match status" value="1"/>
</dbReference>
<dbReference type="PANTHER" id="PTHR43827">
    <property type="entry name" value="2,5-DIKETO-D-GLUCONIC ACID REDUCTASE"/>
    <property type="match status" value="1"/>
</dbReference>
<sequence length="297" mass="32559">MASITSLSGATRKLNDGSVVPFLGYGTGTAHYKADPNSPVDQELVKTVVKAIKAGYYHLDGAEVYGNETELGLAIKEAGVPRDQLYVTTKIHGEKAQDTQAAFELSLKKLGLDYVDQYLIHAPFFAKSEAELQAKWADMEAIHASGRAKSIGVSNFRKYEVEAILKTAKVVPAINQIEFHPYLQHGDLLPFLKSKGIAASAYSPLTAVTKGPGPVDAVYKKLAEKYGVTPGEIALRWVIDQDVIAITTSSNVDRLTQYKKVANFKLTPEEVAEISKEGLKKNLRVWWTHVIPETDLD</sequence>
<feature type="domain" description="NADP-dependent oxidoreductase" evidence="7">
    <location>
        <begin position="26"/>
        <end position="275"/>
    </location>
</feature>
<protein>
    <submittedName>
        <fullName evidence="8">Aldo/keto reductase</fullName>
    </submittedName>
</protein>
<dbReference type="eggNOG" id="KOG1577">
    <property type="taxonomic scope" value="Eukaryota"/>
</dbReference>
<feature type="active site" description="Proton donor" evidence="4">
    <location>
        <position position="65"/>
    </location>
</feature>
<gene>
    <name evidence="8" type="ORF">MBM_05613</name>
</gene>
<dbReference type="RefSeq" id="XP_007293502.1">
    <property type="nucleotide sequence ID" value="XM_007293440.1"/>
</dbReference>
<evidence type="ECO:0000259" key="7">
    <source>
        <dbReference type="Pfam" id="PF00248"/>
    </source>
</evidence>
<dbReference type="PANTHER" id="PTHR43827:SF3">
    <property type="entry name" value="NADP-DEPENDENT OXIDOREDUCTASE DOMAIN-CONTAINING PROTEIN"/>
    <property type="match status" value="1"/>
</dbReference>
<keyword evidence="3" id="KW-0560">Oxidoreductase</keyword>
<evidence type="ECO:0000256" key="6">
    <source>
        <dbReference type="PIRSR" id="PIRSR000097-3"/>
    </source>
</evidence>